<dbReference type="PANTHER" id="PTHR41814">
    <property type="entry name" value="EXPRESSED PROTEIN"/>
    <property type="match status" value="1"/>
</dbReference>
<evidence type="ECO:0000313" key="4">
    <source>
        <dbReference type="Proteomes" id="UP000383932"/>
    </source>
</evidence>
<dbReference type="OrthoDB" id="4138492at2759"/>
<dbReference type="InterPro" id="IPR010905">
    <property type="entry name" value="Glyco_hydro_88"/>
</dbReference>
<dbReference type="Gene3D" id="1.50.10.10">
    <property type="match status" value="1"/>
</dbReference>
<dbReference type="Pfam" id="PF07470">
    <property type="entry name" value="Glyco_hydro_88"/>
    <property type="match status" value="1"/>
</dbReference>
<organism evidence="3 4">
    <name type="scientific">Ceratobasidium theobromae</name>
    <dbReference type="NCBI Taxonomy" id="1582974"/>
    <lineage>
        <taxon>Eukaryota</taxon>
        <taxon>Fungi</taxon>
        <taxon>Dikarya</taxon>
        <taxon>Basidiomycota</taxon>
        <taxon>Agaricomycotina</taxon>
        <taxon>Agaricomycetes</taxon>
        <taxon>Cantharellales</taxon>
        <taxon>Ceratobasidiaceae</taxon>
        <taxon>Ceratobasidium</taxon>
    </lineage>
</organism>
<keyword evidence="2" id="KW-0732">Signal</keyword>
<accession>A0A5N5QJL7</accession>
<evidence type="ECO:0000256" key="1">
    <source>
        <dbReference type="ARBA" id="ARBA00022801"/>
    </source>
</evidence>
<sequence length="410" mass="44759">MLGLIGRSLIFLVWMQPTIADGSTGLNSSMVDLVKQRLAESAKLSWELGTRSQALIELDTISFSVFNQRVPPSHSTPDSLSDVIGIARNIVENKQNGTLPLMEDGSAADPASNGVGVLIANWTGASGGNYAQAAADQLTFLLDFTPKTSSGAISHRVSEEQLWSDFIYMVPPFLAYYGVLTRNESLLLEAYNQIRIYRDELADGTGMWQHVRHGSWEDKGHWSTGNGWAAMGMLRVMATIRGSEWANPMRGQVQNLETWVKDIHDAMWPYLTPEGWFYNYADDSSTFPDAASAALLAASTYRLSLLSGVHTHLPHAERVHAALSVVGTSNSSRITPDGWLTPVVNPHSFGEAGSESAEAQAFVLQMHAAWRDWVLDGSKGINNAMGRAHVEVGFGFLWTVGMITALVTMS</sequence>
<name>A0A5N5QJL7_9AGAM</name>
<dbReference type="GO" id="GO:0016787">
    <property type="term" value="F:hydrolase activity"/>
    <property type="evidence" value="ECO:0007669"/>
    <property type="project" value="UniProtKB-KW"/>
</dbReference>
<dbReference type="InterPro" id="IPR012341">
    <property type="entry name" value="6hp_glycosidase-like_sf"/>
</dbReference>
<reference evidence="3 4" key="1">
    <citation type="journal article" date="2019" name="Fungal Biol. Biotechnol.">
        <title>Draft genome sequence of fastidious pathogen Ceratobasidium theobromae, which causes vascular-streak dieback in Theobroma cacao.</title>
        <authorList>
            <person name="Ali S.S."/>
            <person name="Asman A."/>
            <person name="Shao J."/>
            <person name="Firmansyah A.P."/>
            <person name="Susilo A.W."/>
            <person name="Rosmana A."/>
            <person name="McMahon P."/>
            <person name="Junaid M."/>
            <person name="Guest D."/>
            <person name="Kheng T.Y."/>
            <person name="Meinhardt L.W."/>
            <person name="Bailey B.A."/>
        </authorList>
    </citation>
    <scope>NUCLEOTIDE SEQUENCE [LARGE SCALE GENOMIC DNA]</scope>
    <source>
        <strain evidence="3 4">CT2</strain>
    </source>
</reference>
<evidence type="ECO:0000256" key="2">
    <source>
        <dbReference type="SAM" id="SignalP"/>
    </source>
</evidence>
<comment type="caution">
    <text evidence="3">The sequence shown here is derived from an EMBL/GenBank/DDBJ whole genome shotgun (WGS) entry which is preliminary data.</text>
</comment>
<dbReference type="InterPro" id="IPR008928">
    <property type="entry name" value="6-hairpin_glycosidase_sf"/>
</dbReference>
<dbReference type="PANTHER" id="PTHR41814:SF1">
    <property type="entry name" value="CELLULASE"/>
    <property type="match status" value="1"/>
</dbReference>
<gene>
    <name evidence="3" type="ORF">CTheo_4620</name>
</gene>
<feature type="signal peptide" evidence="2">
    <location>
        <begin position="1"/>
        <end position="20"/>
    </location>
</feature>
<dbReference type="SUPFAM" id="SSF48208">
    <property type="entry name" value="Six-hairpin glycosidases"/>
    <property type="match status" value="1"/>
</dbReference>
<keyword evidence="1 3" id="KW-0378">Hydrolase</keyword>
<protein>
    <submittedName>
        <fullName evidence="3">Glycoside hydrolase family protein</fullName>
    </submittedName>
</protein>
<dbReference type="AlphaFoldDB" id="A0A5N5QJL7"/>
<feature type="chain" id="PRO_5024300561" evidence="2">
    <location>
        <begin position="21"/>
        <end position="410"/>
    </location>
</feature>
<evidence type="ECO:0000313" key="3">
    <source>
        <dbReference type="EMBL" id="KAB5591942.1"/>
    </source>
</evidence>
<keyword evidence="4" id="KW-1185">Reference proteome</keyword>
<dbReference type="Proteomes" id="UP000383932">
    <property type="component" value="Unassembled WGS sequence"/>
</dbReference>
<proteinExistence type="predicted"/>
<dbReference type="GO" id="GO:0005975">
    <property type="term" value="P:carbohydrate metabolic process"/>
    <property type="evidence" value="ECO:0007669"/>
    <property type="project" value="InterPro"/>
</dbReference>
<dbReference type="EMBL" id="SSOP01000082">
    <property type="protein sequence ID" value="KAB5591942.1"/>
    <property type="molecule type" value="Genomic_DNA"/>
</dbReference>